<accession>Q6UD04</accession>
<evidence type="ECO:0000313" key="1">
    <source>
        <dbReference type="EMBL" id="AAR05236.1"/>
    </source>
</evidence>
<gene>
    <name evidence="1" type="ORF">ANT32C12.22</name>
</gene>
<protein>
    <recommendedName>
        <fullName evidence="2">Outer membrane protein beta-barrel domain-containing protein</fullName>
    </recommendedName>
</protein>
<dbReference type="AlphaFoldDB" id="Q6UD04"/>
<organism evidence="1">
    <name type="scientific">uncultured marine proteobacterium ANT32C12</name>
    <dbReference type="NCBI Taxonomy" id="248048"/>
    <lineage>
        <taxon>Bacteria</taxon>
        <taxon>Pseudomonadati</taxon>
        <taxon>Pseudomonadota</taxon>
        <taxon>environmental samples</taxon>
    </lineage>
</organism>
<proteinExistence type="predicted"/>
<reference evidence="1" key="2">
    <citation type="submission" date="2003-08" db="EMBL/GenBank/DDBJ databases">
        <authorList>
            <person name="de la Torre J.R."/>
            <person name="Christianson L.M."/>
            <person name="Beja O."/>
            <person name="Suzuki M.T."/>
            <person name="Karl D.M."/>
            <person name="Heidelberg J.F."/>
            <person name="DeLong E.F."/>
        </authorList>
    </citation>
    <scope>NUCLEOTIDE SEQUENCE</scope>
</reference>
<evidence type="ECO:0008006" key="2">
    <source>
        <dbReference type="Google" id="ProtNLM"/>
    </source>
</evidence>
<reference evidence="1" key="1">
    <citation type="journal article" date="2003" name="Proc. Natl. Acad. Sci. U.S.A.">
        <title>Proteorhodopsin genes are distributed among divergent marine bacterial taxa.</title>
        <authorList>
            <person name="De La Torre J.R."/>
            <person name="Christianson L.M."/>
            <person name="Beja O."/>
            <person name="Suzuki M.T."/>
            <person name="Karl D.M."/>
            <person name="Heidelberg J."/>
            <person name="DeLong E.F."/>
        </authorList>
    </citation>
    <scope>NUCLEOTIDE SEQUENCE</scope>
</reference>
<name>Q6UD04_9PROT</name>
<dbReference type="EMBL" id="AY372453">
    <property type="protein sequence ID" value="AAR05236.1"/>
    <property type="molecule type" value="Genomic_DNA"/>
</dbReference>
<sequence>MKNINIFLVLILTVSSIAEEGRLGREANEYRYTSLGIDLIQTEKTGVGARLSLALPGPLYVVVERKAEGVNTEDNSYDRISNGVRLGAHIGIGDLLSNVSAKGVNLGIKNFFDIYGEFGVKTTSIEGDINSFSEDDAQANAIAGIRFGDSNQWEGNIFANYSKESEVVQKTCPVGTVCPAVVEFVLSEETDQKYGASFLYNISKRTAFSIEVSSSKVFDSTFKVGYQINF</sequence>